<reference evidence="2" key="1">
    <citation type="journal article" date="2021" name="PeerJ">
        <title>Extensive microbial diversity within the chicken gut microbiome revealed by metagenomics and culture.</title>
        <authorList>
            <person name="Gilroy R."/>
            <person name="Ravi A."/>
            <person name="Getino M."/>
            <person name="Pursley I."/>
            <person name="Horton D.L."/>
            <person name="Alikhan N.F."/>
            <person name="Baker D."/>
            <person name="Gharbi K."/>
            <person name="Hall N."/>
            <person name="Watson M."/>
            <person name="Adriaenssens E.M."/>
            <person name="Foster-Nyarko E."/>
            <person name="Jarju S."/>
            <person name="Secka A."/>
            <person name="Antonio M."/>
            <person name="Oren A."/>
            <person name="Chaudhuri R.R."/>
            <person name="La Ragione R."/>
            <person name="Hildebrand F."/>
            <person name="Pallen M.J."/>
        </authorList>
    </citation>
    <scope>NUCLEOTIDE SEQUENCE</scope>
    <source>
        <strain evidence="2">ChiW19-954</strain>
    </source>
</reference>
<dbReference type="EMBL" id="DWWO01000089">
    <property type="protein sequence ID" value="HJC34330.1"/>
    <property type="molecule type" value="Genomic_DNA"/>
</dbReference>
<organism evidence="2 3">
    <name type="scientific">Candidatus Mediterraneibacter faecipullorum</name>
    <dbReference type="NCBI Taxonomy" id="2838670"/>
    <lineage>
        <taxon>Bacteria</taxon>
        <taxon>Bacillati</taxon>
        <taxon>Bacillota</taxon>
        <taxon>Clostridia</taxon>
        <taxon>Lachnospirales</taxon>
        <taxon>Lachnospiraceae</taxon>
        <taxon>Mediterraneibacter</taxon>
    </lineage>
</organism>
<gene>
    <name evidence="2" type="ORF">H9758_07010</name>
</gene>
<dbReference type="AlphaFoldDB" id="A0A9D2NL23"/>
<evidence type="ECO:0000313" key="2">
    <source>
        <dbReference type="EMBL" id="HJC34330.1"/>
    </source>
</evidence>
<dbReference type="SUPFAM" id="SSF47413">
    <property type="entry name" value="lambda repressor-like DNA-binding domains"/>
    <property type="match status" value="1"/>
</dbReference>
<dbReference type="InterPro" id="IPR010982">
    <property type="entry name" value="Lambda_DNA-bd_dom_sf"/>
</dbReference>
<dbReference type="GO" id="GO:0003677">
    <property type="term" value="F:DNA binding"/>
    <property type="evidence" value="ECO:0007669"/>
    <property type="project" value="InterPro"/>
</dbReference>
<dbReference type="PROSITE" id="PS50943">
    <property type="entry name" value="HTH_CROC1"/>
    <property type="match status" value="1"/>
</dbReference>
<evidence type="ECO:0000313" key="3">
    <source>
        <dbReference type="Proteomes" id="UP000823890"/>
    </source>
</evidence>
<dbReference type="Proteomes" id="UP000823890">
    <property type="component" value="Unassembled WGS sequence"/>
</dbReference>
<accession>A0A9D2NL23</accession>
<protein>
    <submittedName>
        <fullName evidence="2">Helix-turn-helix domain-containing protein</fullName>
    </submittedName>
</protein>
<dbReference type="Pfam" id="PF01381">
    <property type="entry name" value="HTH_3"/>
    <property type="match status" value="1"/>
</dbReference>
<name>A0A9D2NL23_9FIRM</name>
<dbReference type="CDD" id="cd00093">
    <property type="entry name" value="HTH_XRE"/>
    <property type="match status" value="1"/>
</dbReference>
<feature type="domain" description="HTH cro/C1-type" evidence="1">
    <location>
        <begin position="7"/>
        <end position="59"/>
    </location>
</feature>
<dbReference type="Gene3D" id="1.10.260.40">
    <property type="entry name" value="lambda repressor-like DNA-binding domains"/>
    <property type="match status" value="1"/>
</dbReference>
<dbReference type="InterPro" id="IPR001387">
    <property type="entry name" value="Cro/C1-type_HTH"/>
</dbReference>
<reference evidence="2" key="2">
    <citation type="submission" date="2021-04" db="EMBL/GenBank/DDBJ databases">
        <authorList>
            <person name="Gilroy R."/>
        </authorList>
    </citation>
    <scope>NUCLEOTIDE SEQUENCE</scope>
    <source>
        <strain evidence="2">ChiW19-954</strain>
    </source>
</reference>
<evidence type="ECO:0000259" key="1">
    <source>
        <dbReference type="PROSITE" id="PS50943"/>
    </source>
</evidence>
<sequence>MNLKEELIELRLSTGMNKAQFARYFGIPYRTYQEWELGGRRVPEYLLRLMAYKIEVEKLGKERGET</sequence>
<proteinExistence type="predicted"/>
<comment type="caution">
    <text evidence="2">The sequence shown here is derived from an EMBL/GenBank/DDBJ whole genome shotgun (WGS) entry which is preliminary data.</text>
</comment>